<dbReference type="CDD" id="cd01650">
    <property type="entry name" value="RT_nLTR_like"/>
    <property type="match status" value="1"/>
</dbReference>
<feature type="non-terminal residue" evidence="2">
    <location>
        <position position="339"/>
    </location>
</feature>
<dbReference type="GO" id="GO:0016301">
    <property type="term" value="F:kinase activity"/>
    <property type="evidence" value="ECO:0007669"/>
    <property type="project" value="UniProtKB-KW"/>
</dbReference>
<comment type="caution">
    <text evidence="2">The sequence shown here is derived from an EMBL/GenBank/DDBJ whole genome shotgun (WGS) entry which is preliminary data.</text>
</comment>
<keyword evidence="2" id="KW-0675">Receptor</keyword>
<dbReference type="InterPro" id="IPR043502">
    <property type="entry name" value="DNA/RNA_pol_sf"/>
</dbReference>
<evidence type="ECO:0000313" key="2">
    <source>
        <dbReference type="EMBL" id="PNY00800.1"/>
    </source>
</evidence>
<dbReference type="InterPro" id="IPR000477">
    <property type="entry name" value="RT_dom"/>
</dbReference>
<evidence type="ECO:0000313" key="3">
    <source>
        <dbReference type="Proteomes" id="UP000236291"/>
    </source>
</evidence>
<dbReference type="EMBL" id="ASHM01019358">
    <property type="protein sequence ID" value="PNY00800.1"/>
    <property type="molecule type" value="Genomic_DNA"/>
</dbReference>
<dbReference type="Pfam" id="PF00078">
    <property type="entry name" value="RVT_1"/>
    <property type="match status" value="1"/>
</dbReference>
<proteinExistence type="predicted"/>
<dbReference type="AlphaFoldDB" id="A0A2K3NCQ0"/>
<keyword evidence="2" id="KW-0418">Kinase</keyword>
<dbReference type="PANTHER" id="PTHR33116:SF78">
    <property type="entry name" value="OS12G0587133 PROTEIN"/>
    <property type="match status" value="1"/>
</dbReference>
<name>A0A2K3NCQ0_TRIPR</name>
<dbReference type="PROSITE" id="PS50878">
    <property type="entry name" value="RT_POL"/>
    <property type="match status" value="1"/>
</dbReference>
<sequence>MCKSVEEVKVAVKEHFEKNFKEGLSSRSNLNGLSFSQISQSDNDLLTEPFTEEESDFMNFFHEFYHNAFLPKGITTSFLALLPKKDHPRVLSDYRPISLIGCVYKVLSKILDGVVVVNEIIDLARRRKDHCFLMKVDFEKAYDTVNWRYLEDMMRRMGFPDIWIRWMRTCIFNSSMSVLINGSPTADFKVEKGLRQGDPLSLFLFLIAAEGLTGIIKRAVELGLYRGYKVSDNIQFNVLQFADDTILVGEDNWDNLWSIKSILRSFELVSGLKVNFLKRKIYGLHVADNFMKVASSFLSCNIDSTPFRFLGIPVGANPRRCATWNGIIESMKSKLSSWQ</sequence>
<dbReference type="SUPFAM" id="SSF56672">
    <property type="entry name" value="DNA/RNA polymerases"/>
    <property type="match status" value="1"/>
</dbReference>
<feature type="domain" description="Reverse transcriptase" evidence="1">
    <location>
        <begin position="63"/>
        <end position="314"/>
    </location>
</feature>
<evidence type="ECO:0000259" key="1">
    <source>
        <dbReference type="PROSITE" id="PS50878"/>
    </source>
</evidence>
<organism evidence="2 3">
    <name type="scientific">Trifolium pratense</name>
    <name type="common">Red clover</name>
    <dbReference type="NCBI Taxonomy" id="57577"/>
    <lineage>
        <taxon>Eukaryota</taxon>
        <taxon>Viridiplantae</taxon>
        <taxon>Streptophyta</taxon>
        <taxon>Embryophyta</taxon>
        <taxon>Tracheophyta</taxon>
        <taxon>Spermatophyta</taxon>
        <taxon>Magnoliopsida</taxon>
        <taxon>eudicotyledons</taxon>
        <taxon>Gunneridae</taxon>
        <taxon>Pentapetalae</taxon>
        <taxon>rosids</taxon>
        <taxon>fabids</taxon>
        <taxon>Fabales</taxon>
        <taxon>Fabaceae</taxon>
        <taxon>Papilionoideae</taxon>
        <taxon>50 kb inversion clade</taxon>
        <taxon>NPAAA clade</taxon>
        <taxon>Hologalegina</taxon>
        <taxon>IRL clade</taxon>
        <taxon>Trifolieae</taxon>
        <taxon>Trifolium</taxon>
    </lineage>
</organism>
<dbReference type="PANTHER" id="PTHR33116">
    <property type="entry name" value="REVERSE TRANSCRIPTASE ZINC-BINDING DOMAIN-CONTAINING PROTEIN-RELATED-RELATED"/>
    <property type="match status" value="1"/>
</dbReference>
<gene>
    <name evidence="2" type="ORF">L195_g024087</name>
</gene>
<reference evidence="2 3" key="1">
    <citation type="journal article" date="2014" name="Am. J. Bot.">
        <title>Genome assembly and annotation for red clover (Trifolium pratense; Fabaceae).</title>
        <authorList>
            <person name="Istvanek J."/>
            <person name="Jaros M."/>
            <person name="Krenek A."/>
            <person name="Repkova J."/>
        </authorList>
    </citation>
    <scope>NUCLEOTIDE SEQUENCE [LARGE SCALE GENOMIC DNA]</scope>
    <source>
        <strain evidence="3">cv. Tatra</strain>
        <tissue evidence="2">Young leaves</tissue>
    </source>
</reference>
<accession>A0A2K3NCQ0</accession>
<dbReference type="STRING" id="57577.A0A2K3NCQ0"/>
<protein>
    <submittedName>
        <fullName evidence="2">Cysteine-rich receptor-like protein kinase</fullName>
    </submittedName>
</protein>
<dbReference type="Proteomes" id="UP000236291">
    <property type="component" value="Unassembled WGS sequence"/>
</dbReference>
<keyword evidence="2" id="KW-0808">Transferase</keyword>
<reference evidence="2 3" key="2">
    <citation type="journal article" date="2017" name="Front. Plant Sci.">
        <title>Gene Classification and Mining of Molecular Markers Useful in Red Clover (Trifolium pratense) Breeding.</title>
        <authorList>
            <person name="Istvanek J."/>
            <person name="Dluhosova J."/>
            <person name="Dluhos P."/>
            <person name="Patkova L."/>
            <person name="Nedelnik J."/>
            <person name="Repkova J."/>
        </authorList>
    </citation>
    <scope>NUCLEOTIDE SEQUENCE [LARGE SCALE GENOMIC DNA]</scope>
    <source>
        <strain evidence="3">cv. Tatra</strain>
        <tissue evidence="2">Young leaves</tissue>
    </source>
</reference>